<dbReference type="PROSITE" id="PS00552">
    <property type="entry name" value="HTH_MERR_1"/>
    <property type="match status" value="1"/>
</dbReference>
<organism evidence="3 4">
    <name type="scientific">Amycolatopsis suaedae</name>
    <dbReference type="NCBI Taxonomy" id="2510978"/>
    <lineage>
        <taxon>Bacteria</taxon>
        <taxon>Bacillati</taxon>
        <taxon>Actinomycetota</taxon>
        <taxon>Actinomycetes</taxon>
        <taxon>Pseudonocardiales</taxon>
        <taxon>Pseudonocardiaceae</taxon>
        <taxon>Amycolatopsis</taxon>
    </lineage>
</organism>
<dbReference type="PANTHER" id="PTHR30204">
    <property type="entry name" value="REDOX-CYCLING DRUG-SENSING TRANSCRIPTIONAL ACTIVATOR SOXR"/>
    <property type="match status" value="1"/>
</dbReference>
<dbReference type="InterPro" id="IPR000551">
    <property type="entry name" value="MerR-type_HTH_dom"/>
</dbReference>
<evidence type="ECO:0000313" key="3">
    <source>
        <dbReference type="EMBL" id="RZQ64631.1"/>
    </source>
</evidence>
<accession>A0A4Q7JA29</accession>
<dbReference type="AlphaFoldDB" id="A0A4Q7JA29"/>
<dbReference type="SUPFAM" id="SSF46955">
    <property type="entry name" value="Putative DNA-binding domain"/>
    <property type="match status" value="1"/>
</dbReference>
<dbReference type="OrthoDB" id="7849865at2"/>
<dbReference type="InterPro" id="IPR047057">
    <property type="entry name" value="MerR_fam"/>
</dbReference>
<dbReference type="PANTHER" id="PTHR30204:SF97">
    <property type="entry name" value="MERR FAMILY REGULATORY PROTEIN"/>
    <property type="match status" value="1"/>
</dbReference>
<dbReference type="SMART" id="SM00422">
    <property type="entry name" value="HTH_MERR"/>
    <property type="match status" value="1"/>
</dbReference>
<evidence type="ECO:0000313" key="4">
    <source>
        <dbReference type="Proteomes" id="UP000292003"/>
    </source>
</evidence>
<protein>
    <submittedName>
        <fullName evidence="3">MerR family DNA-binding transcriptional regulator</fullName>
    </submittedName>
</protein>
<dbReference type="Gene3D" id="1.10.1660.10">
    <property type="match status" value="1"/>
</dbReference>
<dbReference type="PROSITE" id="PS50937">
    <property type="entry name" value="HTH_MERR_2"/>
    <property type="match status" value="1"/>
</dbReference>
<keyword evidence="4" id="KW-1185">Reference proteome</keyword>
<sequence>MTRHTERDSTISNPDTHMTIGEFSMVTGLTPKALRLYDERGLLVPVETDPATGYRWYSATQTRHGHLLWALREAGVPLAELADPENLDLEAYEERLRARRLYEDTALKMARAIRGISLDEWPVTTAEAAAQPWVGTVVHFAMEDFEPASSMTTFETIPRHRSALASTLRHYDNEADGPFWTTHQPTMAGATEVDLLVCCPVRRDQREVDWTGFTEHIGQRLAGEQTRVLAGVLPDRLEVSCRADVDFGDENAAMAAGFAPRLAIDEYIRAHGLRPLTRATRELTFFGSEGDPVTVRDVAPHG</sequence>
<comment type="caution">
    <text evidence="3">The sequence shown here is derived from an EMBL/GenBank/DDBJ whole genome shotgun (WGS) entry which is preliminary data.</text>
</comment>
<evidence type="ECO:0000256" key="1">
    <source>
        <dbReference type="ARBA" id="ARBA00023125"/>
    </source>
</evidence>
<keyword evidence="1 3" id="KW-0238">DNA-binding</keyword>
<reference evidence="3 4" key="1">
    <citation type="submission" date="2019-02" db="EMBL/GenBank/DDBJ databases">
        <title>Draft genome sequence of Amycolatopsis sp. 8-3EHSu isolated from roots of Suaeda maritima.</title>
        <authorList>
            <person name="Duangmal K."/>
            <person name="Chantavorakit T."/>
        </authorList>
    </citation>
    <scope>NUCLEOTIDE SEQUENCE [LARGE SCALE GENOMIC DNA]</scope>
    <source>
        <strain evidence="3 4">8-3EHSu</strain>
    </source>
</reference>
<name>A0A4Q7JA29_9PSEU</name>
<dbReference type="GO" id="GO:0003677">
    <property type="term" value="F:DNA binding"/>
    <property type="evidence" value="ECO:0007669"/>
    <property type="project" value="UniProtKB-KW"/>
</dbReference>
<dbReference type="EMBL" id="SFCC01000003">
    <property type="protein sequence ID" value="RZQ64631.1"/>
    <property type="molecule type" value="Genomic_DNA"/>
</dbReference>
<gene>
    <name evidence="3" type="ORF">EWH70_06960</name>
</gene>
<dbReference type="Pfam" id="PF13411">
    <property type="entry name" value="MerR_1"/>
    <property type="match status" value="1"/>
</dbReference>
<dbReference type="InterPro" id="IPR009061">
    <property type="entry name" value="DNA-bd_dom_put_sf"/>
</dbReference>
<dbReference type="GO" id="GO:0003700">
    <property type="term" value="F:DNA-binding transcription factor activity"/>
    <property type="evidence" value="ECO:0007669"/>
    <property type="project" value="InterPro"/>
</dbReference>
<proteinExistence type="predicted"/>
<dbReference type="Proteomes" id="UP000292003">
    <property type="component" value="Unassembled WGS sequence"/>
</dbReference>
<evidence type="ECO:0000259" key="2">
    <source>
        <dbReference type="PROSITE" id="PS50937"/>
    </source>
</evidence>
<feature type="domain" description="HTH merR-type" evidence="2">
    <location>
        <begin position="17"/>
        <end position="87"/>
    </location>
</feature>